<reference evidence="1" key="1">
    <citation type="submission" date="2022-04" db="EMBL/GenBank/DDBJ databases">
        <title>Shinella lacus sp. nov., a novel member of the genus Shinella from water.</title>
        <authorList>
            <person name="Deng Y."/>
        </authorList>
    </citation>
    <scope>NUCLEOTIDE SEQUENCE</scope>
    <source>
        <strain evidence="1">JCM 31239</strain>
    </source>
</reference>
<evidence type="ECO:0000313" key="1">
    <source>
        <dbReference type="EMBL" id="MDO6124011.1"/>
    </source>
</evidence>
<dbReference type="SUPFAM" id="SSF53756">
    <property type="entry name" value="UDP-Glycosyltransferase/glycogen phosphorylase"/>
    <property type="match status" value="1"/>
</dbReference>
<dbReference type="Pfam" id="PF05159">
    <property type="entry name" value="Capsule_synth"/>
    <property type="match status" value="1"/>
</dbReference>
<protein>
    <recommendedName>
        <fullName evidence="3">Capsular polysaccharide biosynthesis protein</fullName>
    </recommendedName>
</protein>
<gene>
    <name evidence="1" type="ORF">GB928_022695</name>
</gene>
<dbReference type="CDD" id="cd16440">
    <property type="entry name" value="beta_Kdo_transferase_KpsC_1"/>
    <property type="match status" value="1"/>
</dbReference>
<keyword evidence="2" id="KW-1185">Reference proteome</keyword>
<comment type="caution">
    <text evidence="1">The sequence shown here is derived from an EMBL/GenBank/DDBJ whole genome shotgun (WGS) entry which is preliminary data.</text>
</comment>
<accession>A0ABT8XL67</accession>
<dbReference type="EMBL" id="WHSC02000010">
    <property type="protein sequence ID" value="MDO6124011.1"/>
    <property type="molecule type" value="Genomic_DNA"/>
</dbReference>
<evidence type="ECO:0000313" key="2">
    <source>
        <dbReference type="Proteomes" id="UP001177080"/>
    </source>
</evidence>
<dbReference type="RefSeq" id="WP_244763242.1">
    <property type="nucleotide sequence ID" value="NZ_JALJCJ010000007.1"/>
</dbReference>
<name>A0ABT8XL67_9HYPH</name>
<organism evidence="1 2">
    <name type="scientific">Shinella curvata</name>
    <dbReference type="NCBI Taxonomy" id="1817964"/>
    <lineage>
        <taxon>Bacteria</taxon>
        <taxon>Pseudomonadati</taxon>
        <taxon>Pseudomonadota</taxon>
        <taxon>Alphaproteobacteria</taxon>
        <taxon>Hyphomicrobiales</taxon>
        <taxon>Rhizobiaceae</taxon>
        <taxon>Shinella</taxon>
    </lineage>
</organism>
<dbReference type="Proteomes" id="UP001177080">
    <property type="component" value="Unassembled WGS sequence"/>
</dbReference>
<dbReference type="InterPro" id="IPR007833">
    <property type="entry name" value="Capsule_polysaccharide_synth"/>
</dbReference>
<evidence type="ECO:0008006" key="3">
    <source>
        <dbReference type="Google" id="ProtNLM"/>
    </source>
</evidence>
<sequence>MHATVLEALRAVYRFARIPLDRFRSLGEPLRVLFVRKAPKEVLLQYFPGERVRSRNGVPSRSEFYTKWAPWLLADRRSRIYYAGSPLPRFIQAFCTRFRIPTVDLVQTRPDIPRSFLTVPPSGSRASTDAERSIPSWFQSRPTLHTKMALASGKPVFLYVPWIAEHGDALVSRIEDPAYEILPFDIMKDVDNNENRRRILRFARSNPDLYRQMVVRRLVPIRASIAGVIVTFDWAPVMRIIVSVCQELGIPTILIPHESVFVDRSKYYWDPSSHASIPLSDVILGWGSLQKEIFVERGYPEERFQIVGAPKFDTYFDYAPMLTRVQFATLFGLNPDKKIILFASQPLDSQLDTAKARESQRAAIADLLRYCEANDAQLIVRLPPSKDDILGLVLRNAMLQSNYAAFDDATCYLVAPEEALFHCDVVTSVNSTMLFEGLLLGRCALSLKYVEFAQFWDQAGIPVVRSLEEATPVLDRMLTGRWERDEDGMKWAADMFGVGAFDGQAAPRIRTFLSDMVSGKATLAAAPTPMQKLASGQMLDVAAIDSDEEVLGTAHYFLPKLLNIRALKSSLAKNMLEMASVEVFFQVGLKGRDAKEQQRMARLLGKPVVVVEEGFIRSLSTGIASEPALSVIVDDTTAHYDATRQSGLERALEHGRDIGNLERRRALAAIRQVVEARISRYNHAPDVPLHVGRPGRAKLLVIDQRYGNESVEFGLADERTFERMLQEAIANYPEHDIVVSGYVDPTGRGKVGYFDKNLAQVPAQDRHRVFFIQEDRNPYALIDLAEIVFVVSSLTGFEALMAGRQVHCYGAPFYSGWGVTTDHCATGRRSRRRTIEDIFHFAYIEASRYVNPQTNERVEVEELVDFVSRKKAELATAERSLPARLAEPRSLAALSA</sequence>
<proteinExistence type="predicted"/>